<dbReference type="OrthoDB" id="9789361at2"/>
<dbReference type="InterPro" id="IPR013410">
    <property type="entry name" value="CRISPR-assoc_RAMP_Cmr4"/>
</dbReference>
<keyword evidence="1" id="KW-0051">Antiviral defense</keyword>
<dbReference type="RefSeq" id="WP_004082339.1">
    <property type="nucleotide sequence ID" value="NC_000853.1"/>
</dbReference>
<dbReference type="KEGG" id="tmw:THMA_1838"/>
<proteinExistence type="predicted"/>
<dbReference type="CDD" id="cd09682">
    <property type="entry name" value="Cmr4_III-B"/>
    <property type="match status" value="1"/>
</dbReference>
<organism evidence="3 4">
    <name type="scientific">Thermotoga maritima (strain ATCC 43589 / DSM 3109 / JCM 10099 / NBRC 100826 / MSB8)</name>
    <dbReference type="NCBI Taxonomy" id="243274"/>
    <lineage>
        <taxon>Bacteria</taxon>
        <taxon>Thermotogati</taxon>
        <taxon>Thermotogota</taxon>
        <taxon>Thermotogae</taxon>
        <taxon>Thermotogales</taxon>
        <taxon>Thermotogaceae</taxon>
        <taxon>Thermotoga</taxon>
    </lineage>
</organism>
<dbReference type="NCBIfam" id="TIGR02580">
    <property type="entry name" value="cas_RAMP_Cmr4"/>
    <property type="match status" value="1"/>
</dbReference>
<dbReference type="Pfam" id="PF03787">
    <property type="entry name" value="RAMPs"/>
    <property type="match status" value="1"/>
</dbReference>
<evidence type="ECO:0000259" key="2">
    <source>
        <dbReference type="Pfam" id="PF03787"/>
    </source>
</evidence>
<evidence type="ECO:0000256" key="1">
    <source>
        <dbReference type="ARBA" id="ARBA00023118"/>
    </source>
</evidence>
<dbReference type="Proteomes" id="UP000008183">
    <property type="component" value="Chromosome"/>
</dbReference>
<dbReference type="KEGG" id="tmm:Tmari_1802"/>
<dbReference type="PANTHER" id="PTHR36700:SF1">
    <property type="entry name" value="CRISPR SYSTEM CMR SUBUNIT CMR4"/>
    <property type="match status" value="1"/>
</dbReference>
<accession>G4FGI0</accession>
<accession>Q9X2B2</accession>
<feature type="domain" description="CRISPR type III-associated protein" evidence="2">
    <location>
        <begin position="8"/>
        <end position="280"/>
    </location>
</feature>
<evidence type="ECO:0000313" key="4">
    <source>
        <dbReference type="Proteomes" id="UP000008183"/>
    </source>
</evidence>
<dbReference type="InParanoid" id="Q9X2B2"/>
<dbReference type="EMBL" id="AE000512">
    <property type="protein sequence ID" value="AAD36855.1"/>
    <property type="molecule type" value="Genomic_DNA"/>
</dbReference>
<sequence length="288" mass="32759">MEGRVFLLYAETQVHAGTGFEIGVVDLPIQRERTTKFPIIHGIKGALRAYFRSLIKEDKIDEKKIEEIFGSEPKSDKGTVPGSLSFSEARILLFPVRNPDRLFVWVTCPLVLIKFAKSVGDNDVVKELEEANIDYGKAVSFYGSGEVFLEEVKLEPFVGELPRTRELISKISNCAPVDYLKKKMESDVVVVNDVLFSEIVQAMTEVVPRVRINREKKTVEEGGLWYEEYLPQDTVMYFVVRKTYYGNKEDSGKDSLMEVFENEVNGELINIGGKETVGKGMMWVHAWR</sequence>
<dbReference type="GO" id="GO:0051607">
    <property type="term" value="P:defense response to virus"/>
    <property type="evidence" value="ECO:0007669"/>
    <property type="project" value="UniProtKB-KW"/>
</dbReference>
<keyword evidence="4" id="KW-1185">Reference proteome</keyword>
<dbReference type="PATRIC" id="fig|243274.17.peg.1802"/>
<dbReference type="KEGG" id="tmi:THEMA_05230"/>
<dbReference type="PANTHER" id="PTHR36700">
    <property type="entry name" value="CRISPR SYSTEM CMR SUBUNIT CMR4"/>
    <property type="match status" value="1"/>
</dbReference>
<name>Q9X2B2_THEMA</name>
<dbReference type="PaxDb" id="243274-THEMA_05230"/>
<gene>
    <name evidence="3" type="ordered locus">TM_1792</name>
</gene>
<dbReference type="InterPro" id="IPR005537">
    <property type="entry name" value="RAMP_III_fam"/>
</dbReference>
<dbReference type="PIR" id="E72209">
    <property type="entry name" value="E72209"/>
</dbReference>
<reference evidence="3 4" key="1">
    <citation type="journal article" date="1999" name="Nature">
        <title>Evidence for lateral gene transfer between Archaea and Bacteria from genome sequence of Thermotoga maritima.</title>
        <authorList>
            <person name="Nelson K.E."/>
            <person name="Clayton R.A."/>
            <person name="Gill S.R."/>
            <person name="Gwinn M.L."/>
            <person name="Dodson R.J."/>
            <person name="Haft D.H."/>
            <person name="Hickey E.K."/>
            <person name="Peterson J.D."/>
            <person name="Nelson W.C."/>
            <person name="Ketchum K.A."/>
            <person name="McDonald L."/>
            <person name="Utterback T.R."/>
            <person name="Malek J.A."/>
            <person name="Linher K.D."/>
            <person name="Garrett M.M."/>
            <person name="Stewart A.M."/>
            <person name="Cotton M.D."/>
            <person name="Pratt M.S."/>
            <person name="Phillips C.A."/>
            <person name="Richardson D."/>
            <person name="Heidelberg J."/>
            <person name="Sutton G.G."/>
            <person name="Fleischmann R.D."/>
            <person name="White O."/>
            <person name="Salzberg S.L."/>
            <person name="Smith H.O."/>
            <person name="Venter J.C."/>
            <person name="Fraser C.M."/>
        </authorList>
    </citation>
    <scope>NUCLEOTIDE SEQUENCE [LARGE SCALE GENOMIC DNA]</scope>
    <source>
        <strain evidence="4">ATCC 43589 / DSM 3109 / JCM 10099 / NBRC 100826 / MSB8</strain>
    </source>
</reference>
<evidence type="ECO:0000313" key="3">
    <source>
        <dbReference type="EMBL" id="AAD36855.1"/>
    </source>
</evidence>
<dbReference type="KEGG" id="tma:TM1792"/>
<dbReference type="AlphaFoldDB" id="Q9X2B2"/>
<dbReference type="EnsemblBacteria" id="AAD36855">
    <property type="protein sequence ID" value="AAD36855"/>
    <property type="gene ID" value="TM_1792"/>
</dbReference>
<protein>
    <recommendedName>
        <fullName evidence="2">CRISPR type III-associated protein domain-containing protein</fullName>
    </recommendedName>
</protein>